<sequence>MKFVAVFPSIHYVLKAEKLLKAKGIPTELVPIPREISSDCGMALAFPEDPSRLESLFKESGLQSPLYFLREGEAWRPLFRNSKQE</sequence>
<accession>A0A6G7PUQ8</accession>
<proteinExistence type="predicted"/>
<dbReference type="KEGG" id="tav:G4V39_03610"/>
<name>A0A6G7PUQ8_9BACT</name>
<protein>
    <submittedName>
        <fullName evidence="1">DUF3343 domain-containing protein</fullName>
    </submittedName>
</protein>
<dbReference type="AlphaFoldDB" id="A0A6G7PUQ8"/>
<gene>
    <name evidence="1" type="ORF">G4V39_03610</name>
</gene>
<evidence type="ECO:0000313" key="2">
    <source>
        <dbReference type="Proteomes" id="UP000502179"/>
    </source>
</evidence>
<dbReference type="Pfam" id="PF11823">
    <property type="entry name" value="Se_S_carrier"/>
    <property type="match status" value="1"/>
</dbReference>
<keyword evidence="2" id="KW-1185">Reference proteome</keyword>
<organism evidence="1 2">
    <name type="scientific">Thermosulfuriphilus ammonigenes</name>
    <dbReference type="NCBI Taxonomy" id="1936021"/>
    <lineage>
        <taxon>Bacteria</taxon>
        <taxon>Pseudomonadati</taxon>
        <taxon>Thermodesulfobacteriota</taxon>
        <taxon>Thermodesulfobacteria</taxon>
        <taxon>Thermodesulfobacteriales</taxon>
        <taxon>Thermodesulfobacteriaceae</taxon>
        <taxon>Thermosulfuriphilus</taxon>
    </lineage>
</organism>
<dbReference type="EMBL" id="CP048877">
    <property type="protein sequence ID" value="QIJ71415.1"/>
    <property type="molecule type" value="Genomic_DNA"/>
</dbReference>
<dbReference type="InterPro" id="IPR021778">
    <property type="entry name" value="Se/S_carrier-like"/>
</dbReference>
<dbReference type="RefSeq" id="WP_166031636.1">
    <property type="nucleotide sequence ID" value="NZ_CP048877.1"/>
</dbReference>
<dbReference type="Proteomes" id="UP000502179">
    <property type="component" value="Chromosome"/>
</dbReference>
<reference evidence="1 2" key="1">
    <citation type="submission" date="2020-02" db="EMBL/GenBank/DDBJ databases">
        <title>Genome analysis of Thermosulfuriphilus ammonigenes ST65T, an anaerobic thermophilic chemolithoautotrophic bacterium isolated from a deep-sea hydrothermal vent.</title>
        <authorList>
            <person name="Slobodkina G."/>
            <person name="Allioux M."/>
            <person name="Merkel A."/>
            <person name="Alain K."/>
            <person name="Jebbar M."/>
            <person name="Slobodkin A."/>
        </authorList>
    </citation>
    <scope>NUCLEOTIDE SEQUENCE [LARGE SCALE GENOMIC DNA]</scope>
    <source>
        <strain evidence="1 2">ST65</strain>
    </source>
</reference>
<evidence type="ECO:0000313" key="1">
    <source>
        <dbReference type="EMBL" id="QIJ71415.1"/>
    </source>
</evidence>